<keyword evidence="2" id="KW-1185">Reference proteome</keyword>
<evidence type="ECO:0000313" key="1">
    <source>
        <dbReference type="EMBL" id="CAM0148391.1"/>
    </source>
</evidence>
<evidence type="ECO:0000313" key="2">
    <source>
        <dbReference type="Proteomes" id="UP001497457"/>
    </source>
</evidence>
<dbReference type="AlphaFoldDB" id="A0ABC9H4J3"/>
<organism evidence="1 2">
    <name type="scientific">Urochloa decumbens</name>
    <dbReference type="NCBI Taxonomy" id="240449"/>
    <lineage>
        <taxon>Eukaryota</taxon>
        <taxon>Viridiplantae</taxon>
        <taxon>Streptophyta</taxon>
        <taxon>Embryophyta</taxon>
        <taxon>Tracheophyta</taxon>
        <taxon>Spermatophyta</taxon>
        <taxon>Magnoliopsida</taxon>
        <taxon>Liliopsida</taxon>
        <taxon>Poales</taxon>
        <taxon>Poaceae</taxon>
        <taxon>PACMAD clade</taxon>
        <taxon>Panicoideae</taxon>
        <taxon>Panicodae</taxon>
        <taxon>Paniceae</taxon>
        <taxon>Melinidinae</taxon>
        <taxon>Urochloa</taxon>
    </lineage>
</organism>
<dbReference type="SUPFAM" id="SSF81383">
    <property type="entry name" value="F-box domain"/>
    <property type="match status" value="1"/>
</dbReference>
<dbReference type="PANTHER" id="PTHR33207">
    <property type="entry name" value="F-BOX DOMAIN CONTAINING PROTEIN-RELATED"/>
    <property type="match status" value="1"/>
</dbReference>
<sequence length="433" mass="47533">MDLNLMMIDEILILERIDSPVSLVHAASTCKRWHAMIADAGFLRRFRSVHASSLVAGDYFNDRKLFDSIMKRGRGLTDRPSFNPAAAAAAASTPMIDARHFSLDFLSAADGGDSGGGSPIWAILDSRGSLLLLYRISKERSYNGEFADIAVCEPATRRYKRIPPPPNYFNSHYREYKGSYLMDGDVDADDVASGHISMSNFKVLYMFEHTATTLTGHCTGAATFTACGSAGSPPSWGNWTARLAVASPDGGAAIDDDQDLWGLHNMGRAGGCQYFYAEGRDLIVLDISTGEFSYSVFSPSWTDDFDVYRWMKSKLCATDGSDGKPRIFTVFDETMRVYAKPDGGGEWTLEKSLSVPEVARDVLPGYEDEAFEYVVIDTKGPGYVILSLKTALDKWLISVDPVTMEVALVAKDMGSPPVMYPCEIPWPPVLNST</sequence>
<dbReference type="Proteomes" id="UP001497457">
    <property type="component" value="Unassembled WGS sequence"/>
</dbReference>
<name>A0ABC9H4J3_9POAL</name>
<proteinExistence type="predicted"/>
<gene>
    <name evidence="1" type="ORF">URODEC1_LOCUS121703</name>
</gene>
<evidence type="ECO:0008006" key="3">
    <source>
        <dbReference type="Google" id="ProtNLM"/>
    </source>
</evidence>
<protein>
    <recommendedName>
        <fullName evidence="3">F-box domain-containing protein</fullName>
    </recommendedName>
</protein>
<comment type="caution">
    <text evidence="1">The sequence shown here is derived from an EMBL/GenBank/DDBJ whole genome shotgun (WGS) entry which is preliminary data.</text>
</comment>
<accession>A0ABC9H4J3</accession>
<dbReference type="EMBL" id="CAXIPR030001308">
    <property type="protein sequence ID" value="CAM0148391.1"/>
    <property type="molecule type" value="Genomic_DNA"/>
</dbReference>
<dbReference type="InterPro" id="IPR036047">
    <property type="entry name" value="F-box-like_dom_sf"/>
</dbReference>
<reference evidence="1 2" key="1">
    <citation type="submission" date="2024-10" db="EMBL/GenBank/DDBJ databases">
        <authorList>
            <person name="Ryan C."/>
        </authorList>
    </citation>
    <scope>NUCLEOTIDE SEQUENCE [LARGE SCALE GENOMIC DNA]</scope>
</reference>
<dbReference type="CDD" id="cd09917">
    <property type="entry name" value="F-box_SF"/>
    <property type="match status" value="1"/>
</dbReference>